<sequence>MPKYKYKYNGKELQDELGLNMYDYGAHNYDPALGRWMNIDPLAAKYTSWSGYNYALNNPVLFVDPDGKEIKLGDLLKDKEHANAFILFAKTKEGKAFLDLFASKGQKLTYGGKVFYEAGKGGKFDEKGVNLNYSISKDEDKGQSQTTYNYSLKADHEFDINVEVAKDGFGSTNKTLNLVKAISHESFLHADSYANDYDDDGDMNASNLPSSYRKYGDDADHYYTSMQNLENPNSGAAKSFAERTLSVLKQASSSLNLNKSNTQLKTMMWNFGGSLIQVNPKTGNLNYKK</sequence>
<dbReference type="NCBIfam" id="TIGR03696">
    <property type="entry name" value="Rhs_assc_core"/>
    <property type="match status" value="1"/>
</dbReference>
<dbReference type="Gene3D" id="2.180.10.10">
    <property type="entry name" value="RHS repeat-associated core"/>
    <property type="match status" value="1"/>
</dbReference>
<name>A0A4Y7U5R0_9FLAO</name>
<dbReference type="EMBL" id="QWDN01000014">
    <property type="protein sequence ID" value="TEB41780.1"/>
    <property type="molecule type" value="Genomic_DNA"/>
</dbReference>
<dbReference type="PANTHER" id="PTHR32305:SF15">
    <property type="entry name" value="PROTEIN RHSA-RELATED"/>
    <property type="match status" value="1"/>
</dbReference>
<comment type="caution">
    <text evidence="1">The sequence shown here is derived from an EMBL/GenBank/DDBJ whole genome shotgun (WGS) entry which is preliminary data.</text>
</comment>
<dbReference type="InterPro" id="IPR050708">
    <property type="entry name" value="T6SS_VgrG/RHS"/>
</dbReference>
<organism evidence="1 2">
    <name type="scientific">Flavobacterium circumlabens</name>
    <dbReference type="NCBI Taxonomy" id="2133765"/>
    <lineage>
        <taxon>Bacteria</taxon>
        <taxon>Pseudomonadati</taxon>
        <taxon>Bacteroidota</taxon>
        <taxon>Flavobacteriia</taxon>
        <taxon>Flavobacteriales</taxon>
        <taxon>Flavobacteriaceae</taxon>
        <taxon>Flavobacterium</taxon>
    </lineage>
</organism>
<gene>
    <name evidence="1" type="ORF">D0809_23585</name>
</gene>
<dbReference type="PANTHER" id="PTHR32305">
    <property type="match status" value="1"/>
</dbReference>
<dbReference type="AlphaFoldDB" id="A0A4Y7U5R0"/>
<dbReference type="RefSeq" id="WP_132038276.1">
    <property type="nucleotide sequence ID" value="NZ_QWDN01000014.1"/>
</dbReference>
<reference evidence="1 2" key="1">
    <citation type="journal article" date="2018" name="Syst. Appl. Microbiol.">
        <title>Flavobacterium circumlabens sp. nov. and Flavobacterium cupreum sp. nov., two psychrotrophic species isolated from Antarctic environmental samples.</title>
        <authorList>
            <person name="Kralova S."/>
            <person name="Busse H.J."/>
            <person name="Svec P."/>
            <person name="Maslanova I."/>
            <person name="Stankova E."/>
            <person name="Bartak M."/>
            <person name="Sedlacek I."/>
        </authorList>
    </citation>
    <scope>NUCLEOTIDE SEQUENCE [LARGE SCALE GENOMIC DNA]</scope>
    <source>
        <strain evidence="1 2">CCM 8828</strain>
    </source>
</reference>
<accession>A0A4Y7U5R0</accession>
<dbReference type="Proteomes" id="UP000298340">
    <property type="component" value="Unassembled WGS sequence"/>
</dbReference>
<protein>
    <submittedName>
        <fullName evidence="1">RHS repeat-associated core domain-containing protein</fullName>
    </submittedName>
</protein>
<dbReference type="InterPro" id="IPR022385">
    <property type="entry name" value="Rhs_assc_core"/>
</dbReference>
<proteinExistence type="predicted"/>
<dbReference type="OrthoDB" id="964483at2"/>
<evidence type="ECO:0000313" key="2">
    <source>
        <dbReference type="Proteomes" id="UP000298340"/>
    </source>
</evidence>
<evidence type="ECO:0000313" key="1">
    <source>
        <dbReference type="EMBL" id="TEB41780.1"/>
    </source>
</evidence>